<evidence type="ECO:0000259" key="1">
    <source>
        <dbReference type="Pfam" id="PF06605"/>
    </source>
</evidence>
<dbReference type="InterPro" id="IPR010572">
    <property type="entry name" value="Tail_dom"/>
</dbReference>
<feature type="domain" description="Tail spike" evidence="1">
    <location>
        <begin position="86"/>
        <end position="345"/>
    </location>
</feature>
<organism evidence="2 3">
    <name type="scientific">Clostridium gallinarum</name>
    <dbReference type="NCBI Taxonomy" id="2762246"/>
    <lineage>
        <taxon>Bacteria</taxon>
        <taxon>Bacillati</taxon>
        <taxon>Bacillota</taxon>
        <taxon>Clostridia</taxon>
        <taxon>Eubacteriales</taxon>
        <taxon>Clostridiaceae</taxon>
        <taxon>Clostridium</taxon>
    </lineage>
</organism>
<gene>
    <name evidence="2" type="ORF">H9660_05355</name>
</gene>
<sequence length="764" mass="85347">MIEIYLKSNTNYKGNGNITLNPTSCIYKDSEKELTLEHFLDEEGRWKYIEYENVIAAEENGKKKLYRIYNVVRSLYSVTAYARPIFYDLADKVLLDVRPTNKLGEEALNIILQDTPFTGHSNLTTVSTSYYIRKNIVEALLSDDENSFLNRWGGEFYCENFDVYINDRIGSDNGVRVEFGYNLNEIEEDINIENVVTRIIPVGFNGIMLEGITPWVDSPLINKYTQPKMRVIEFSDIKVKENSDDEEGFNTIEEAREELIKQCNLLYENGIDKPAVNYKIDMINLANTTEYKNFKMLVNVNKGDTVTCYIPHLAIDVKARVIDYERDLITGEYISIELGNAVDNFFNEQADIQATVNKITNSNGTVNAGEIQGVINAIQTQFKALKDIAQPQDVRAMLFEDKVEGSPTFGCLCIGTSGFEIASSFKPGTTEWDFRTFGTGQGFIADCIIAGILMSRNGVSWLNLDNGTFDFANGNLAFDGIDLTFIGKMINILNGYGVQLDRGGLSLTTSGENVGGLRASYLPSDTNINGVTLTNLKNGDYVEITTTESENFDGTVSYSPKLRITRIEHENMKNFKGIQLLENVLLISGKKFWLESNDTDKNNWHEVYNSTSGHLCVFGDNGVILGYKNGSEKIKVIEIDETVSNGIQAFLYKSLNLTNNKITGVSDIFVGDNTGRYMNEGWCGTIQKIAKRVSNLNVSYESGWYAFGSGTNGAPCNYGVMLNIKWGNADIADGAQLVIEIGTGRLFTRATTNNGANWSAWVEK</sequence>
<dbReference type="InterPro" id="IPR007119">
    <property type="entry name" value="Phage_tail_spike_N"/>
</dbReference>
<keyword evidence="3" id="KW-1185">Reference proteome</keyword>
<proteinExistence type="predicted"/>
<dbReference type="CDD" id="cd19958">
    <property type="entry name" value="pyocin_knob"/>
    <property type="match status" value="1"/>
</dbReference>
<evidence type="ECO:0000313" key="3">
    <source>
        <dbReference type="Proteomes" id="UP000640335"/>
    </source>
</evidence>
<evidence type="ECO:0000313" key="2">
    <source>
        <dbReference type="EMBL" id="MBD7914565.1"/>
    </source>
</evidence>
<dbReference type="Pfam" id="PF06605">
    <property type="entry name" value="Prophage_tail"/>
    <property type="match status" value="1"/>
</dbReference>
<dbReference type="NCBIfam" id="TIGR01665">
    <property type="entry name" value="put_anti_recept"/>
    <property type="match status" value="1"/>
</dbReference>
<reference evidence="2 3" key="1">
    <citation type="submission" date="2020-08" db="EMBL/GenBank/DDBJ databases">
        <title>A Genomic Blueprint of the Chicken Gut Microbiome.</title>
        <authorList>
            <person name="Gilroy R."/>
            <person name="Ravi A."/>
            <person name="Getino M."/>
            <person name="Pursley I."/>
            <person name="Horton D.L."/>
            <person name="Alikhan N.-F."/>
            <person name="Baker D."/>
            <person name="Gharbi K."/>
            <person name="Hall N."/>
            <person name="Watson M."/>
            <person name="Adriaenssens E.M."/>
            <person name="Foster-Nyarko E."/>
            <person name="Jarju S."/>
            <person name="Secka A."/>
            <person name="Antonio M."/>
            <person name="Oren A."/>
            <person name="Chaudhuri R."/>
            <person name="La Ragione R.M."/>
            <person name="Hildebrand F."/>
            <person name="Pallen M.J."/>
        </authorList>
    </citation>
    <scope>NUCLEOTIDE SEQUENCE [LARGE SCALE GENOMIC DNA]</scope>
    <source>
        <strain evidence="2 3">Sa3CUN1</strain>
    </source>
</reference>
<dbReference type="EMBL" id="JACSQZ010000012">
    <property type="protein sequence ID" value="MBD7914565.1"/>
    <property type="molecule type" value="Genomic_DNA"/>
</dbReference>
<name>A0ABR8Q2D9_9CLOT</name>
<accession>A0ABR8Q2D9</accession>
<dbReference type="RefSeq" id="WP_191749287.1">
    <property type="nucleotide sequence ID" value="NZ_JACSQZ010000012.1"/>
</dbReference>
<dbReference type="Proteomes" id="UP000640335">
    <property type="component" value="Unassembled WGS sequence"/>
</dbReference>
<protein>
    <submittedName>
        <fullName evidence="2">Phage tail protein</fullName>
    </submittedName>
</protein>
<comment type="caution">
    <text evidence="2">The sequence shown here is derived from an EMBL/GenBank/DDBJ whole genome shotgun (WGS) entry which is preliminary data.</text>
</comment>